<dbReference type="Proteomes" id="UP000282087">
    <property type="component" value="Unassembled WGS sequence"/>
</dbReference>
<dbReference type="AlphaFoldDB" id="A0A3M6VB24"/>
<evidence type="ECO:0000313" key="1">
    <source>
        <dbReference type="EMBL" id="RMX64208.1"/>
    </source>
</evidence>
<dbReference type="EMBL" id="QKXF01000256">
    <property type="protein sequence ID" value="RQM13454.1"/>
    <property type="molecule type" value="Genomic_DNA"/>
</dbReference>
<accession>A0A3M6VB24</accession>
<evidence type="ECO:0000313" key="3">
    <source>
        <dbReference type="Proteomes" id="UP000282087"/>
    </source>
</evidence>
<name>A0A3M6VB24_9STRA</name>
<evidence type="ECO:0000313" key="4">
    <source>
        <dbReference type="Proteomes" id="UP000286097"/>
    </source>
</evidence>
<evidence type="ECO:0000313" key="2">
    <source>
        <dbReference type="EMBL" id="RQM13454.1"/>
    </source>
</evidence>
<dbReference type="EMBL" id="QLLG01000330">
    <property type="protein sequence ID" value="RMX64208.1"/>
    <property type="molecule type" value="Genomic_DNA"/>
</dbReference>
<reference evidence="3 4" key="1">
    <citation type="submission" date="2018-06" db="EMBL/GenBank/DDBJ databases">
        <title>Comparative genomics of downy mildews reveals potential adaptations to biotrophy.</title>
        <authorList>
            <person name="Fletcher K."/>
            <person name="Klosterman S.J."/>
            <person name="Derevnina L."/>
            <person name="Martin F."/>
            <person name="Koike S."/>
            <person name="Reyes Chin-Wo S."/>
            <person name="Mou B."/>
            <person name="Michelmore R."/>
        </authorList>
    </citation>
    <scope>NUCLEOTIDE SEQUENCE [LARGE SCALE GENOMIC DNA]</scope>
    <source>
        <strain evidence="2 4">R13</strain>
        <strain evidence="1 3">R14</strain>
    </source>
</reference>
<gene>
    <name evidence="2" type="ORF">DD237_006433</name>
    <name evidence="1" type="ORF">DD238_006029</name>
</gene>
<proteinExistence type="predicted"/>
<organism evidence="1 3">
    <name type="scientific">Peronospora effusa</name>
    <dbReference type="NCBI Taxonomy" id="542832"/>
    <lineage>
        <taxon>Eukaryota</taxon>
        <taxon>Sar</taxon>
        <taxon>Stramenopiles</taxon>
        <taxon>Oomycota</taxon>
        <taxon>Peronosporomycetes</taxon>
        <taxon>Peronosporales</taxon>
        <taxon>Peronosporaceae</taxon>
        <taxon>Peronospora</taxon>
    </lineage>
</organism>
<protein>
    <submittedName>
        <fullName evidence="1">Uncharacterized protein</fullName>
    </submittedName>
</protein>
<sequence>MDDTLGQEEAETLKRDDDTTILAAQEFDLNLCQFVEDDKLVQANSAELTMDADEDGWSLGNLLTEE</sequence>
<dbReference type="Proteomes" id="UP000286097">
    <property type="component" value="Unassembled WGS sequence"/>
</dbReference>
<keyword evidence="3" id="KW-1185">Reference proteome</keyword>
<dbReference type="VEuPathDB" id="FungiDB:DD237_006433"/>
<comment type="caution">
    <text evidence="1">The sequence shown here is derived from an EMBL/GenBank/DDBJ whole genome shotgun (WGS) entry which is preliminary data.</text>
</comment>